<dbReference type="PaxDb" id="4113-PGSC0003DMT400096141"/>
<dbReference type="HOGENOM" id="CLU_2175573_0_0_1"/>
<accession>M1DXS8</accession>
<evidence type="ECO:0000313" key="1">
    <source>
        <dbReference type="EnsemblPlants" id="PGSC0003DMT400096141"/>
    </source>
</evidence>
<sequence>MSRKPEGMLGRLVPCQVIHKALYSFSLHSNAPIFNPRSRVINHLPFCVLSCSFSSLFPIGDSAFASRRFGASPNKFLLRLVLQNFSAAVDVQTAVTTRVADQLGKSPKPS</sequence>
<keyword evidence="2" id="KW-1185">Reference proteome</keyword>
<dbReference type="Proteomes" id="UP000011115">
    <property type="component" value="Unassembled WGS sequence"/>
</dbReference>
<proteinExistence type="predicted"/>
<dbReference type="Gramene" id="PGSC0003DMT400096141">
    <property type="protein sequence ID" value="PGSC0003DMT400096141"/>
    <property type="gene ID" value="PGSC0003DMG400045712"/>
</dbReference>
<protein>
    <submittedName>
        <fullName evidence="1">Uncharacterized protein</fullName>
    </submittedName>
</protein>
<reference evidence="1" key="2">
    <citation type="submission" date="2015-06" db="UniProtKB">
        <authorList>
            <consortium name="EnsemblPlants"/>
        </authorList>
    </citation>
    <scope>IDENTIFICATION</scope>
    <source>
        <strain evidence="1">DM1-3 516 R44</strain>
    </source>
</reference>
<organism evidence="1 2">
    <name type="scientific">Solanum tuberosum</name>
    <name type="common">Potato</name>
    <dbReference type="NCBI Taxonomy" id="4113"/>
    <lineage>
        <taxon>Eukaryota</taxon>
        <taxon>Viridiplantae</taxon>
        <taxon>Streptophyta</taxon>
        <taxon>Embryophyta</taxon>
        <taxon>Tracheophyta</taxon>
        <taxon>Spermatophyta</taxon>
        <taxon>Magnoliopsida</taxon>
        <taxon>eudicotyledons</taxon>
        <taxon>Gunneridae</taxon>
        <taxon>Pentapetalae</taxon>
        <taxon>asterids</taxon>
        <taxon>lamiids</taxon>
        <taxon>Solanales</taxon>
        <taxon>Solanaceae</taxon>
        <taxon>Solanoideae</taxon>
        <taxon>Solaneae</taxon>
        <taxon>Solanum</taxon>
    </lineage>
</organism>
<dbReference type="AlphaFoldDB" id="M1DXS8"/>
<name>M1DXS8_SOLTU</name>
<evidence type="ECO:0000313" key="2">
    <source>
        <dbReference type="Proteomes" id="UP000011115"/>
    </source>
</evidence>
<reference evidence="2" key="1">
    <citation type="journal article" date="2011" name="Nature">
        <title>Genome sequence and analysis of the tuber crop potato.</title>
        <authorList>
            <consortium name="The Potato Genome Sequencing Consortium"/>
        </authorList>
    </citation>
    <scope>NUCLEOTIDE SEQUENCE [LARGE SCALE GENOMIC DNA]</scope>
    <source>
        <strain evidence="2">cv. DM1-3 516 R44</strain>
    </source>
</reference>
<dbReference type="InParanoid" id="M1DXS8"/>
<dbReference type="EnsemblPlants" id="PGSC0003DMT400096141">
    <property type="protein sequence ID" value="PGSC0003DMT400096141"/>
    <property type="gene ID" value="PGSC0003DMG400045712"/>
</dbReference>